<dbReference type="InterPro" id="IPR047655">
    <property type="entry name" value="Transpos_IS630-like"/>
</dbReference>
<comment type="caution">
    <text evidence="2">The sequence shown here is derived from an EMBL/GenBank/DDBJ whole genome shotgun (WGS) entry which is preliminary data.</text>
</comment>
<dbReference type="InterPro" id="IPR036397">
    <property type="entry name" value="RNaseH_sf"/>
</dbReference>
<evidence type="ECO:0000259" key="1">
    <source>
        <dbReference type="Pfam" id="PF13358"/>
    </source>
</evidence>
<gene>
    <name evidence="2" type="ORF">DYB25_004127</name>
</gene>
<dbReference type="PANTHER" id="PTHR46564:SF1">
    <property type="entry name" value="TRANSPOSASE"/>
    <property type="match status" value="1"/>
</dbReference>
<dbReference type="SUPFAM" id="SSF46689">
    <property type="entry name" value="Homeodomain-like"/>
    <property type="match status" value="1"/>
</dbReference>
<feature type="domain" description="Tc1-like transposase DDE" evidence="1">
    <location>
        <begin position="151"/>
        <end position="292"/>
    </location>
</feature>
<dbReference type="Proteomes" id="UP000266239">
    <property type="component" value="Unassembled WGS sequence"/>
</dbReference>
<sequence length="358" mass="40963">MKRHKGPTAEEKKRVLDAFLRGDNWKLVAQYNDMSLATARRVVTTGRTTLLPRGGFRPAKSKVTPEIRGAIEQYLDKNCQYTLREMQTFVAADFAGTELSVQTISRHILGMLYTVKQVRIEPATCNNDINKQKRREFALKLKQHQDNGDYIVYYDETNYNVYCKRSFGRSKKGTRATVVLPPSKGPNLQVQCAVSAEQGLVHYKLERGSIRMEQNALFVEEVYEAVKRSDTWRDHFAGKRVVIVLDNAPAHSQTESRVVQHDDMTLLRLGPYSPMLNPIESCFSVLKARIKSYLALHTYAMFERGEYGTFLERRMVLLEDAARASLPCITQPLVVREVIFCQRNVEKAILLESMVYGQ</sequence>
<dbReference type="PANTHER" id="PTHR46564">
    <property type="entry name" value="TRANSPOSASE"/>
    <property type="match status" value="1"/>
</dbReference>
<dbReference type="NCBIfam" id="NF033545">
    <property type="entry name" value="transpos_IS630"/>
    <property type="match status" value="1"/>
</dbReference>
<evidence type="ECO:0000313" key="2">
    <source>
        <dbReference type="EMBL" id="RHY16929.1"/>
    </source>
</evidence>
<proteinExistence type="predicted"/>
<accession>A0A397BDS1</accession>
<dbReference type="VEuPathDB" id="FungiDB:H257_08862"/>
<reference evidence="2 3" key="1">
    <citation type="submission" date="2018-08" db="EMBL/GenBank/DDBJ databases">
        <title>Aphanomyces genome sequencing and annotation.</title>
        <authorList>
            <person name="Minardi D."/>
            <person name="Oidtmann B."/>
            <person name="Van Der Giezen M."/>
            <person name="Studholme D.J."/>
        </authorList>
    </citation>
    <scope>NUCLEOTIDE SEQUENCE [LARGE SCALE GENOMIC DNA]</scope>
    <source>
        <strain evidence="2 3">Yx</strain>
    </source>
</reference>
<evidence type="ECO:0000313" key="3">
    <source>
        <dbReference type="Proteomes" id="UP000266239"/>
    </source>
</evidence>
<dbReference type="InterPro" id="IPR038717">
    <property type="entry name" value="Tc1-like_DDE_dom"/>
</dbReference>
<dbReference type="GO" id="GO:0003676">
    <property type="term" value="F:nucleic acid binding"/>
    <property type="evidence" value="ECO:0007669"/>
    <property type="project" value="InterPro"/>
</dbReference>
<dbReference type="AlphaFoldDB" id="A0A397BDS1"/>
<name>A0A397BDS1_APHAT</name>
<dbReference type="InterPro" id="IPR009057">
    <property type="entry name" value="Homeodomain-like_sf"/>
</dbReference>
<dbReference type="Gene3D" id="3.30.420.10">
    <property type="entry name" value="Ribonuclease H-like superfamily/Ribonuclease H"/>
    <property type="match status" value="1"/>
</dbReference>
<dbReference type="EMBL" id="QUTA01005167">
    <property type="protein sequence ID" value="RHY16929.1"/>
    <property type="molecule type" value="Genomic_DNA"/>
</dbReference>
<dbReference type="Pfam" id="PF13358">
    <property type="entry name" value="DDE_3"/>
    <property type="match status" value="1"/>
</dbReference>
<organism evidence="2 3">
    <name type="scientific">Aphanomyces astaci</name>
    <name type="common">Crayfish plague agent</name>
    <dbReference type="NCBI Taxonomy" id="112090"/>
    <lineage>
        <taxon>Eukaryota</taxon>
        <taxon>Sar</taxon>
        <taxon>Stramenopiles</taxon>
        <taxon>Oomycota</taxon>
        <taxon>Saprolegniomycetes</taxon>
        <taxon>Saprolegniales</taxon>
        <taxon>Verrucalvaceae</taxon>
        <taxon>Aphanomyces</taxon>
    </lineage>
</organism>
<protein>
    <recommendedName>
        <fullName evidence="1">Tc1-like transposase DDE domain-containing protein</fullName>
    </recommendedName>
</protein>